<proteinExistence type="predicted"/>
<evidence type="ECO:0000256" key="2">
    <source>
        <dbReference type="SAM" id="Phobius"/>
    </source>
</evidence>
<dbReference type="Gene3D" id="1.10.287.70">
    <property type="match status" value="1"/>
</dbReference>
<feature type="domain" description="Potassium channel" evidence="3">
    <location>
        <begin position="85"/>
        <end position="163"/>
    </location>
</feature>
<sequence>MTPRGAQRAGREIARALAACALLTGIYYLVPVEPGIDAFWRVVRSALSVLAILVLAVLISRSVVRLLRNAAGSRPANLLVALWAGVVLFAFLDFQLAVGMPGQFTRLDTKTDALYFAVSTLTTVGYGDVHASGQWGRGLVILQQLFNVGVLATAGAVLLDRLTSGHPPPPPPPNSPTPPQPNR</sequence>
<dbReference type="GO" id="GO:0034220">
    <property type="term" value="P:monoatomic ion transmembrane transport"/>
    <property type="evidence" value="ECO:0007669"/>
    <property type="project" value="UniProtKB-KW"/>
</dbReference>
<dbReference type="KEGG" id="nhy:JQS43_13650"/>
<dbReference type="InterPro" id="IPR013099">
    <property type="entry name" value="K_chnl_dom"/>
</dbReference>
<accession>A0A895YBN9</accession>
<dbReference type="Proteomes" id="UP000662857">
    <property type="component" value="Chromosome"/>
</dbReference>
<keyword evidence="2" id="KW-0472">Membrane</keyword>
<organism evidence="4 5">
    <name type="scientific">Natronosporangium hydrolyticum</name>
    <dbReference type="NCBI Taxonomy" id="2811111"/>
    <lineage>
        <taxon>Bacteria</taxon>
        <taxon>Bacillati</taxon>
        <taxon>Actinomycetota</taxon>
        <taxon>Actinomycetes</taxon>
        <taxon>Micromonosporales</taxon>
        <taxon>Micromonosporaceae</taxon>
        <taxon>Natronosporangium</taxon>
    </lineage>
</organism>
<name>A0A895YBN9_9ACTN</name>
<keyword evidence="2" id="KW-1133">Transmembrane helix</keyword>
<dbReference type="RefSeq" id="WP_239674781.1">
    <property type="nucleotide sequence ID" value="NZ_CP070499.1"/>
</dbReference>
<evidence type="ECO:0000256" key="1">
    <source>
        <dbReference type="SAM" id="MobiDB-lite"/>
    </source>
</evidence>
<reference evidence="4" key="1">
    <citation type="submission" date="2021-02" db="EMBL/GenBank/DDBJ databases">
        <title>Natrosporangium hydrolyticum gen. nov., sp. nov, a haloalkaliphilic actinobacterium from a soda solonchak soil.</title>
        <authorList>
            <person name="Sorokin D.Y."/>
            <person name="Khijniak T.V."/>
            <person name="Zakharycheva A.P."/>
            <person name="Boueva O.V."/>
            <person name="Ariskina E.V."/>
            <person name="Hahnke R.L."/>
            <person name="Bunk B."/>
            <person name="Sproer C."/>
            <person name="Schumann P."/>
            <person name="Evtushenko L.I."/>
            <person name="Kublanov I.V."/>
        </authorList>
    </citation>
    <scope>NUCLEOTIDE SEQUENCE</scope>
    <source>
        <strain evidence="4">DSM 106523</strain>
    </source>
</reference>
<dbReference type="AlphaFoldDB" id="A0A895YBN9"/>
<keyword evidence="5" id="KW-1185">Reference proteome</keyword>
<keyword evidence="4" id="KW-0406">Ion transport</keyword>
<evidence type="ECO:0000313" key="5">
    <source>
        <dbReference type="Proteomes" id="UP000662857"/>
    </source>
</evidence>
<dbReference type="Pfam" id="PF07885">
    <property type="entry name" value="Ion_trans_2"/>
    <property type="match status" value="1"/>
</dbReference>
<dbReference type="SUPFAM" id="SSF81324">
    <property type="entry name" value="Voltage-gated potassium channels"/>
    <property type="match status" value="1"/>
</dbReference>
<keyword evidence="4" id="KW-0407">Ion channel</keyword>
<gene>
    <name evidence="4" type="ORF">JQS43_13650</name>
</gene>
<feature type="transmembrane region" description="Helical" evidence="2">
    <location>
        <begin position="42"/>
        <end position="64"/>
    </location>
</feature>
<feature type="transmembrane region" description="Helical" evidence="2">
    <location>
        <begin position="12"/>
        <end position="30"/>
    </location>
</feature>
<evidence type="ECO:0000259" key="3">
    <source>
        <dbReference type="Pfam" id="PF07885"/>
    </source>
</evidence>
<feature type="transmembrane region" description="Helical" evidence="2">
    <location>
        <begin position="76"/>
        <end position="98"/>
    </location>
</feature>
<feature type="region of interest" description="Disordered" evidence="1">
    <location>
        <begin position="161"/>
        <end position="183"/>
    </location>
</feature>
<feature type="compositionally biased region" description="Pro residues" evidence="1">
    <location>
        <begin position="166"/>
        <end position="183"/>
    </location>
</feature>
<keyword evidence="4" id="KW-0813">Transport</keyword>
<keyword evidence="2" id="KW-0812">Transmembrane</keyword>
<dbReference type="EMBL" id="CP070499">
    <property type="protein sequence ID" value="QSB12739.1"/>
    <property type="molecule type" value="Genomic_DNA"/>
</dbReference>
<protein>
    <submittedName>
        <fullName evidence="4">Two pore domain potassium channel family protein</fullName>
    </submittedName>
</protein>
<evidence type="ECO:0000313" key="4">
    <source>
        <dbReference type="EMBL" id="QSB12739.1"/>
    </source>
</evidence>